<dbReference type="PANTHER" id="PTHR43289">
    <property type="entry name" value="MITOGEN-ACTIVATED PROTEIN KINASE KINASE KINASE 20-RELATED"/>
    <property type="match status" value="1"/>
</dbReference>
<evidence type="ECO:0000313" key="8">
    <source>
        <dbReference type="EMBL" id="NMN96230.1"/>
    </source>
</evidence>
<dbReference type="PROSITE" id="PS50011">
    <property type="entry name" value="PROTEIN_KINASE_DOM"/>
    <property type="match status" value="1"/>
</dbReference>
<dbReference type="InterPro" id="IPR011009">
    <property type="entry name" value="Kinase-like_dom_sf"/>
</dbReference>
<dbReference type="Gene3D" id="1.10.510.10">
    <property type="entry name" value="Transferase(Phosphotransferase) domain 1"/>
    <property type="match status" value="1"/>
</dbReference>
<dbReference type="CDD" id="cd14014">
    <property type="entry name" value="STKc_PknB_like"/>
    <property type="match status" value="1"/>
</dbReference>
<evidence type="ECO:0000256" key="4">
    <source>
        <dbReference type="ARBA" id="ARBA00022741"/>
    </source>
</evidence>
<keyword evidence="2 8" id="KW-0723">Serine/threonine-protein kinase</keyword>
<protein>
    <recommendedName>
        <fullName evidence="1">non-specific serine/threonine protein kinase</fullName>
        <ecNumber evidence="1">2.7.11.1</ecNumber>
    </recommendedName>
</protein>
<dbReference type="GO" id="GO:0005524">
    <property type="term" value="F:ATP binding"/>
    <property type="evidence" value="ECO:0007669"/>
    <property type="project" value="UniProtKB-KW"/>
</dbReference>
<keyword evidence="6" id="KW-0067">ATP-binding</keyword>
<accession>A0A848KJ32</accession>
<sequence>MRVDAAIPAAIADYRILRLLGEGNHGRYYLAEAPERLGLATDRVALKVFAGQVSEDAYRRGVRELRAFAAVRSPHLVRIYDAVLEDNFLYAMEYFPMGSLASPARPLERREILRALADASRAVHELHEAGMVHGDIKPANVMVDDTGGKLSDLGLVRVLNSSNTVTSMAPATSVEFLDPELLYGETPSRASDVWALGATINRALTGEGLYGELPVGQPMLAIRAVHAGKARISPLLTPDEAALVELCLAPKGTRLRTAAAVADRIDALR</sequence>
<dbReference type="Pfam" id="PF00069">
    <property type="entry name" value="Pkinase"/>
    <property type="match status" value="1"/>
</dbReference>
<evidence type="ECO:0000256" key="3">
    <source>
        <dbReference type="ARBA" id="ARBA00022679"/>
    </source>
</evidence>
<keyword evidence="9" id="KW-1185">Reference proteome</keyword>
<evidence type="ECO:0000259" key="7">
    <source>
        <dbReference type="PROSITE" id="PS50011"/>
    </source>
</evidence>
<comment type="caution">
    <text evidence="8">The sequence shown here is derived from an EMBL/GenBank/DDBJ whole genome shotgun (WGS) entry which is preliminary data.</text>
</comment>
<dbReference type="InterPro" id="IPR008271">
    <property type="entry name" value="Ser/Thr_kinase_AS"/>
</dbReference>
<keyword evidence="5 8" id="KW-0418">Kinase</keyword>
<keyword evidence="4" id="KW-0547">Nucleotide-binding</keyword>
<reference evidence="8 9" key="1">
    <citation type="submission" date="2019-05" db="EMBL/GenBank/DDBJ databases">
        <authorList>
            <person name="Lee S.D."/>
        </authorList>
    </citation>
    <scope>NUCLEOTIDE SEQUENCE [LARGE SCALE GENOMIC DNA]</scope>
    <source>
        <strain evidence="8 9">YC2-7</strain>
    </source>
</reference>
<keyword evidence="3" id="KW-0808">Transferase</keyword>
<reference evidence="8 9" key="2">
    <citation type="submission" date="2020-06" db="EMBL/GenBank/DDBJ databases">
        <title>Antribacter stalactiti gen. nov., sp. nov., a new member of the family Nacardiaceae isolated from a cave.</title>
        <authorList>
            <person name="Kim I.S."/>
        </authorList>
    </citation>
    <scope>NUCLEOTIDE SEQUENCE [LARGE SCALE GENOMIC DNA]</scope>
    <source>
        <strain evidence="8 9">YC2-7</strain>
    </source>
</reference>
<dbReference type="EC" id="2.7.11.1" evidence="1"/>
<dbReference type="GO" id="GO:0004674">
    <property type="term" value="F:protein serine/threonine kinase activity"/>
    <property type="evidence" value="ECO:0007669"/>
    <property type="project" value="UniProtKB-KW"/>
</dbReference>
<dbReference type="EMBL" id="VCQU01000004">
    <property type="protein sequence ID" value="NMN96230.1"/>
    <property type="molecule type" value="Genomic_DNA"/>
</dbReference>
<evidence type="ECO:0000256" key="1">
    <source>
        <dbReference type="ARBA" id="ARBA00012513"/>
    </source>
</evidence>
<dbReference type="SUPFAM" id="SSF56112">
    <property type="entry name" value="Protein kinase-like (PK-like)"/>
    <property type="match status" value="1"/>
</dbReference>
<gene>
    <name evidence="8" type="ORF">FGL95_14415</name>
</gene>
<dbReference type="PROSITE" id="PS00108">
    <property type="entry name" value="PROTEIN_KINASE_ST"/>
    <property type="match status" value="1"/>
</dbReference>
<evidence type="ECO:0000256" key="6">
    <source>
        <dbReference type="ARBA" id="ARBA00022840"/>
    </source>
</evidence>
<evidence type="ECO:0000256" key="5">
    <source>
        <dbReference type="ARBA" id="ARBA00022777"/>
    </source>
</evidence>
<dbReference type="Proteomes" id="UP000535543">
    <property type="component" value="Unassembled WGS sequence"/>
</dbReference>
<evidence type="ECO:0000256" key="2">
    <source>
        <dbReference type="ARBA" id="ARBA00022527"/>
    </source>
</evidence>
<dbReference type="AlphaFoldDB" id="A0A848KJ32"/>
<dbReference type="RefSeq" id="WP_169587888.1">
    <property type="nucleotide sequence ID" value="NZ_VCQU01000004.1"/>
</dbReference>
<dbReference type="InterPro" id="IPR000719">
    <property type="entry name" value="Prot_kinase_dom"/>
</dbReference>
<dbReference type="Gene3D" id="3.30.200.20">
    <property type="entry name" value="Phosphorylase Kinase, domain 1"/>
    <property type="match status" value="1"/>
</dbReference>
<dbReference type="SMART" id="SM00220">
    <property type="entry name" value="S_TKc"/>
    <property type="match status" value="1"/>
</dbReference>
<name>A0A848KJ32_9NOCA</name>
<proteinExistence type="predicted"/>
<dbReference type="PANTHER" id="PTHR43289:SF6">
    <property type="entry name" value="SERINE_THREONINE-PROTEIN KINASE NEKL-3"/>
    <property type="match status" value="1"/>
</dbReference>
<evidence type="ECO:0000313" key="9">
    <source>
        <dbReference type="Proteomes" id="UP000535543"/>
    </source>
</evidence>
<feature type="domain" description="Protein kinase" evidence="7">
    <location>
        <begin position="14"/>
        <end position="268"/>
    </location>
</feature>
<organism evidence="8 9">
    <name type="scientific">Antrihabitans stalactiti</name>
    <dbReference type="NCBI Taxonomy" id="2584121"/>
    <lineage>
        <taxon>Bacteria</taxon>
        <taxon>Bacillati</taxon>
        <taxon>Actinomycetota</taxon>
        <taxon>Actinomycetes</taxon>
        <taxon>Mycobacteriales</taxon>
        <taxon>Nocardiaceae</taxon>
        <taxon>Antrihabitans</taxon>
    </lineage>
</organism>